<dbReference type="EMBL" id="SJPV01000007">
    <property type="protein sequence ID" value="TWU35173.1"/>
    <property type="molecule type" value="Genomic_DNA"/>
</dbReference>
<evidence type="ECO:0000313" key="4">
    <source>
        <dbReference type="EMBL" id="TWU35173.1"/>
    </source>
</evidence>
<comment type="caution">
    <text evidence="4">The sequence shown here is derived from an EMBL/GenBank/DDBJ whole genome shotgun (WGS) entry which is preliminary data.</text>
</comment>
<name>A0A5C6DD59_9BACT</name>
<feature type="coiled-coil region" evidence="1">
    <location>
        <begin position="148"/>
        <end position="175"/>
    </location>
</feature>
<dbReference type="Pfam" id="PF00578">
    <property type="entry name" value="AhpC-TSA"/>
    <property type="match status" value="1"/>
</dbReference>
<dbReference type="Gene3D" id="3.40.30.10">
    <property type="entry name" value="Glutaredoxin"/>
    <property type="match status" value="1"/>
</dbReference>
<keyword evidence="1" id="KW-0175">Coiled coil</keyword>
<evidence type="ECO:0000256" key="2">
    <source>
        <dbReference type="SAM" id="SignalP"/>
    </source>
</evidence>
<dbReference type="InterPro" id="IPR013766">
    <property type="entry name" value="Thioredoxin_domain"/>
</dbReference>
<dbReference type="InterPro" id="IPR000866">
    <property type="entry name" value="AhpC/TSA"/>
</dbReference>
<dbReference type="SUPFAM" id="SSF52833">
    <property type="entry name" value="Thioredoxin-like"/>
    <property type="match status" value="1"/>
</dbReference>
<feature type="chain" id="PRO_5022722157" evidence="2">
    <location>
        <begin position="23"/>
        <end position="359"/>
    </location>
</feature>
<evidence type="ECO:0000256" key="1">
    <source>
        <dbReference type="SAM" id="Coils"/>
    </source>
</evidence>
<dbReference type="PROSITE" id="PS51352">
    <property type="entry name" value="THIOREDOXIN_2"/>
    <property type="match status" value="1"/>
</dbReference>
<dbReference type="Proteomes" id="UP000319143">
    <property type="component" value="Unassembled WGS sequence"/>
</dbReference>
<accession>A0A5C6DD59</accession>
<protein>
    <submittedName>
        <fullName evidence="4">Thiol-disulfide oxidoreductase ResA</fullName>
    </submittedName>
</protein>
<keyword evidence="2" id="KW-0732">Signal</keyword>
<dbReference type="InterPro" id="IPR050553">
    <property type="entry name" value="Thioredoxin_ResA/DsbE_sf"/>
</dbReference>
<dbReference type="AlphaFoldDB" id="A0A5C6DD59"/>
<dbReference type="PANTHER" id="PTHR42852:SF13">
    <property type="entry name" value="PROTEIN DIPZ"/>
    <property type="match status" value="1"/>
</dbReference>
<organism evidence="4 5">
    <name type="scientific">Novipirellula artificiosorum</name>
    <dbReference type="NCBI Taxonomy" id="2528016"/>
    <lineage>
        <taxon>Bacteria</taxon>
        <taxon>Pseudomonadati</taxon>
        <taxon>Planctomycetota</taxon>
        <taxon>Planctomycetia</taxon>
        <taxon>Pirellulales</taxon>
        <taxon>Pirellulaceae</taxon>
        <taxon>Novipirellula</taxon>
    </lineage>
</organism>
<proteinExistence type="predicted"/>
<evidence type="ECO:0000259" key="3">
    <source>
        <dbReference type="PROSITE" id="PS51352"/>
    </source>
</evidence>
<dbReference type="InterPro" id="IPR036249">
    <property type="entry name" value="Thioredoxin-like_sf"/>
</dbReference>
<dbReference type="GO" id="GO:0016209">
    <property type="term" value="F:antioxidant activity"/>
    <property type="evidence" value="ECO:0007669"/>
    <property type="project" value="InterPro"/>
</dbReference>
<keyword evidence="5" id="KW-1185">Reference proteome</keyword>
<gene>
    <name evidence="4" type="primary">resA_4</name>
    <name evidence="4" type="ORF">Poly41_43220</name>
</gene>
<dbReference type="GO" id="GO:0016491">
    <property type="term" value="F:oxidoreductase activity"/>
    <property type="evidence" value="ECO:0007669"/>
    <property type="project" value="InterPro"/>
</dbReference>
<dbReference type="RefSeq" id="WP_231615805.1">
    <property type="nucleotide sequence ID" value="NZ_SJPV01000007.1"/>
</dbReference>
<feature type="domain" description="Thioredoxin" evidence="3">
    <location>
        <begin position="206"/>
        <end position="358"/>
    </location>
</feature>
<evidence type="ECO:0000313" key="5">
    <source>
        <dbReference type="Proteomes" id="UP000319143"/>
    </source>
</evidence>
<sequence precursor="true">MRNLLLALSLAFAGSVSVSAVADAPKPNLPPVLLQMIRDDAIHQELRLTDPQIALVRKVLVEVDGPWFRARITPAEQQQAAIDALTDQLAAELKTILTPAQRSRLNQLQRQALGARMVLDQDVQRQLKVTAMQMAKLSDLFAKSDNRSRELQQSLSEGERTAKEVQEELSDLKESEVKTVVESLTVEQRNALAPLTGEPFDFTSLKRSYPLAPELNADGVTWVQGGPLRLSDLRGKVVALHFYAFQCINCRRNLPHYAAWHRDYADRGLVVVGIQTPETSAERSLDQVRSAAKSEGIEYPVMLDADSSNWKTWGNTMWPTVYLIDKKGFIRRWWQGEMNWQGTEGEKQMRATIEELLRS</sequence>
<feature type="signal peptide" evidence="2">
    <location>
        <begin position="1"/>
        <end position="22"/>
    </location>
</feature>
<reference evidence="4 5" key="1">
    <citation type="submission" date="2019-02" db="EMBL/GenBank/DDBJ databases">
        <title>Deep-cultivation of Planctomycetes and their phenomic and genomic characterization uncovers novel biology.</title>
        <authorList>
            <person name="Wiegand S."/>
            <person name="Jogler M."/>
            <person name="Boedeker C."/>
            <person name="Pinto D."/>
            <person name="Vollmers J."/>
            <person name="Rivas-Marin E."/>
            <person name="Kohn T."/>
            <person name="Peeters S.H."/>
            <person name="Heuer A."/>
            <person name="Rast P."/>
            <person name="Oberbeckmann S."/>
            <person name="Bunk B."/>
            <person name="Jeske O."/>
            <person name="Meyerdierks A."/>
            <person name="Storesund J.E."/>
            <person name="Kallscheuer N."/>
            <person name="Luecker S."/>
            <person name="Lage O.M."/>
            <person name="Pohl T."/>
            <person name="Merkel B.J."/>
            <person name="Hornburger P."/>
            <person name="Mueller R.-W."/>
            <person name="Bruemmer F."/>
            <person name="Labrenz M."/>
            <person name="Spormann A.M."/>
            <person name="Op Den Camp H."/>
            <person name="Overmann J."/>
            <person name="Amann R."/>
            <person name="Jetten M.S.M."/>
            <person name="Mascher T."/>
            <person name="Medema M.H."/>
            <person name="Devos D.P."/>
            <person name="Kaster A.-K."/>
            <person name="Ovreas L."/>
            <person name="Rohde M."/>
            <person name="Galperin M.Y."/>
            <person name="Jogler C."/>
        </authorList>
    </citation>
    <scope>NUCLEOTIDE SEQUENCE [LARGE SCALE GENOMIC DNA]</scope>
    <source>
        <strain evidence="4 5">Poly41</strain>
    </source>
</reference>
<dbReference type="PANTHER" id="PTHR42852">
    <property type="entry name" value="THIOL:DISULFIDE INTERCHANGE PROTEIN DSBE"/>
    <property type="match status" value="1"/>
</dbReference>